<dbReference type="CDD" id="cd00063">
    <property type="entry name" value="FN3"/>
    <property type="match status" value="1"/>
</dbReference>
<proteinExistence type="predicted"/>
<reference evidence="3" key="1">
    <citation type="submission" date="2023-03" db="EMBL/GenBank/DDBJ databases">
        <authorList>
            <person name="Steffen K."/>
            <person name="Cardenas P."/>
        </authorList>
    </citation>
    <scope>NUCLEOTIDE SEQUENCE</scope>
</reference>
<keyword evidence="1" id="KW-1133">Transmembrane helix</keyword>
<sequence length="767" mass="82104">MTVGREAVMSVSLFGAILFLSAVLPATQLTPVFWRYVTAPLGSNVTLECVVNQPVLAWSINNLQLLDQTFINNLQESGYLVDISATERVPAGNKTTITIPATLLVNETVGNISCHAGPTPFHLTSAEIFTITVYGLPLAPGDYKVSGDVPHQLRLSWSPPFTLQGETVFYSLVVTDLDTGSRQTLGPLSDTAYTHQVSQAQALNCHLFLFSVFSLNKVGLSINSSSAPPAIHPSAPGQLEPIKTEVTHNNNNTPETRVVLTLILEQPLSCFPQYYSVSISKFVDDELTEVESAPITVTSVNGSDIIEVAGLRENARYSVVLSASNHFQFSIDSPVRSEEISFVTSGLQSVAVYYYENGTARITCSFASGSLSPGCLVSMSLNGSSATNIIQTTRSTEVLEVVQSLFIKGLPSFVEGRDLNMDDTLVIPGSISSVPPKVMGLIADFSCDLNQKDDVALQISWVYGMRQEGVEYPGETRVRLELSPGGTVCSDVTAGDTSCIVLIPRGVYDITLTQTNDIGSTVEHLDTVDGRSTLLQSTLYNLTCSLHDVVRALVVDQAFLKLNTQLVLIVNVRANARCPVTAGSLTMVTFGATSVAGGDCDGQWNSTEMIISSGESVSFYADTDTISLTSDETFCFIVSVDRVPGESKVKLTASLILNIFGTTAKDDFLSTPTRDTECGDTNVFVDGAAGGFTVAASVLVVLLVGLLLGCSGMWFLMRQGSCCKRGISVDQHEKELAAIYDEPAAVGGAICMSENQAYGQVSLCNRN</sequence>
<dbReference type="InterPro" id="IPR036116">
    <property type="entry name" value="FN3_sf"/>
</dbReference>
<comment type="caution">
    <text evidence="3">The sequence shown here is derived from an EMBL/GenBank/DDBJ whole genome shotgun (WGS) entry which is preliminary data.</text>
</comment>
<organism evidence="3 4">
    <name type="scientific">Geodia barretti</name>
    <name type="common">Barrett's horny sponge</name>
    <dbReference type="NCBI Taxonomy" id="519541"/>
    <lineage>
        <taxon>Eukaryota</taxon>
        <taxon>Metazoa</taxon>
        <taxon>Porifera</taxon>
        <taxon>Demospongiae</taxon>
        <taxon>Heteroscleromorpha</taxon>
        <taxon>Tetractinellida</taxon>
        <taxon>Astrophorina</taxon>
        <taxon>Geodiidae</taxon>
        <taxon>Geodia</taxon>
    </lineage>
</organism>
<dbReference type="InterPro" id="IPR013783">
    <property type="entry name" value="Ig-like_fold"/>
</dbReference>
<dbReference type="SUPFAM" id="SSF49265">
    <property type="entry name" value="Fibronectin type III"/>
    <property type="match status" value="1"/>
</dbReference>
<keyword evidence="4" id="KW-1185">Reference proteome</keyword>
<dbReference type="Gene3D" id="2.60.40.10">
    <property type="entry name" value="Immunoglobulins"/>
    <property type="match status" value="1"/>
</dbReference>
<feature type="transmembrane region" description="Helical" evidence="1">
    <location>
        <begin position="692"/>
        <end position="716"/>
    </location>
</feature>
<dbReference type="PROSITE" id="PS50853">
    <property type="entry name" value="FN3"/>
    <property type="match status" value="1"/>
</dbReference>
<feature type="domain" description="Fibronectin type-III" evidence="2">
    <location>
        <begin position="139"/>
        <end position="234"/>
    </location>
</feature>
<accession>A0AA35R3N4</accession>
<evidence type="ECO:0000313" key="3">
    <source>
        <dbReference type="EMBL" id="CAI8001150.1"/>
    </source>
</evidence>
<dbReference type="AlphaFoldDB" id="A0AA35R3N4"/>
<evidence type="ECO:0000259" key="2">
    <source>
        <dbReference type="PROSITE" id="PS50853"/>
    </source>
</evidence>
<keyword evidence="1" id="KW-0812">Transmembrane</keyword>
<gene>
    <name evidence="3" type="ORF">GBAR_LOCUS3120</name>
</gene>
<evidence type="ECO:0000256" key="1">
    <source>
        <dbReference type="SAM" id="Phobius"/>
    </source>
</evidence>
<name>A0AA35R3N4_GEOBA</name>
<keyword evidence="1" id="KW-0472">Membrane</keyword>
<dbReference type="EMBL" id="CASHTH010000429">
    <property type="protein sequence ID" value="CAI8001150.1"/>
    <property type="molecule type" value="Genomic_DNA"/>
</dbReference>
<dbReference type="InterPro" id="IPR003961">
    <property type="entry name" value="FN3_dom"/>
</dbReference>
<evidence type="ECO:0000313" key="4">
    <source>
        <dbReference type="Proteomes" id="UP001174909"/>
    </source>
</evidence>
<dbReference type="Proteomes" id="UP001174909">
    <property type="component" value="Unassembled WGS sequence"/>
</dbReference>
<protein>
    <recommendedName>
        <fullName evidence="2">Fibronectin type-III domain-containing protein</fullName>
    </recommendedName>
</protein>